<dbReference type="GO" id="GO:0008270">
    <property type="term" value="F:zinc ion binding"/>
    <property type="evidence" value="ECO:0007669"/>
    <property type="project" value="UniProtKB-KW"/>
</dbReference>
<dbReference type="GO" id="GO:0005634">
    <property type="term" value="C:nucleus"/>
    <property type="evidence" value="ECO:0007669"/>
    <property type="project" value="EnsemblPlants"/>
</dbReference>
<keyword evidence="3" id="KW-0862">Zinc</keyword>
<dbReference type="eggNOG" id="KOG2084">
    <property type="taxonomic scope" value="Eukaryota"/>
</dbReference>
<dbReference type="GO" id="GO:0010311">
    <property type="term" value="P:lateral root formation"/>
    <property type="evidence" value="ECO:0007669"/>
    <property type="project" value="EnsemblPlants"/>
</dbReference>
<evidence type="ECO:0000313" key="9">
    <source>
        <dbReference type="Proteomes" id="UP000026961"/>
    </source>
</evidence>
<feature type="domain" description="MYND-type" evidence="7">
    <location>
        <begin position="246"/>
        <end position="272"/>
    </location>
</feature>
<dbReference type="HOGENOM" id="CLU_034791_0_0_1"/>
<keyword evidence="9" id="KW-1185">Reference proteome</keyword>
<dbReference type="Gene3D" id="2.170.270.10">
    <property type="entry name" value="SET domain"/>
    <property type="match status" value="1"/>
</dbReference>
<evidence type="ECO:0000256" key="2">
    <source>
        <dbReference type="ARBA" id="ARBA00022771"/>
    </source>
</evidence>
<evidence type="ECO:0000313" key="8">
    <source>
        <dbReference type="EnsemblPlants" id="OGLUM04G26130.1"/>
    </source>
</evidence>
<evidence type="ECO:0000256" key="1">
    <source>
        <dbReference type="ARBA" id="ARBA00022723"/>
    </source>
</evidence>
<dbReference type="GO" id="GO:0046975">
    <property type="term" value="F:histone H3K36 methyltransferase activity"/>
    <property type="evidence" value="ECO:0007669"/>
    <property type="project" value="EnsemblPlants"/>
</dbReference>
<dbReference type="GO" id="GO:1990110">
    <property type="term" value="P:callus formation"/>
    <property type="evidence" value="ECO:0007669"/>
    <property type="project" value="EnsemblPlants"/>
</dbReference>
<reference evidence="8" key="1">
    <citation type="submission" date="2015-04" db="UniProtKB">
        <authorList>
            <consortium name="EnsemblPlants"/>
        </authorList>
    </citation>
    <scope>IDENTIFICATION</scope>
</reference>
<accession>A0A0D9ZR49</accession>
<dbReference type="SUPFAM" id="SSF82199">
    <property type="entry name" value="SET domain"/>
    <property type="match status" value="1"/>
</dbReference>
<dbReference type="CDD" id="cd20071">
    <property type="entry name" value="SET_SMYD"/>
    <property type="match status" value="1"/>
</dbReference>
<feature type="compositionally biased region" description="Low complexity" evidence="5">
    <location>
        <begin position="200"/>
        <end position="216"/>
    </location>
</feature>
<dbReference type="Pfam" id="PF00856">
    <property type="entry name" value="SET"/>
    <property type="match status" value="1"/>
</dbReference>
<protein>
    <recommendedName>
        <fullName evidence="10">SET domain-containing protein</fullName>
    </recommendedName>
</protein>
<evidence type="ECO:0000259" key="7">
    <source>
        <dbReference type="PROSITE" id="PS50865"/>
    </source>
</evidence>
<dbReference type="GO" id="GO:0062211">
    <property type="term" value="P:root regeneration"/>
    <property type="evidence" value="ECO:0007669"/>
    <property type="project" value="EnsemblPlants"/>
</dbReference>
<name>A0A0D9ZR49_9ORYZ</name>
<evidence type="ECO:0000256" key="4">
    <source>
        <dbReference type="PROSITE-ProRule" id="PRU00134"/>
    </source>
</evidence>
<dbReference type="InterPro" id="IPR046341">
    <property type="entry name" value="SET_dom_sf"/>
</dbReference>
<keyword evidence="2 4" id="KW-0863">Zinc-finger</keyword>
<dbReference type="Pfam" id="PF01753">
    <property type="entry name" value="zf-MYND"/>
    <property type="match status" value="1"/>
</dbReference>
<dbReference type="Gramene" id="OGLUM04G26130.1">
    <property type="protein sequence ID" value="OGLUM04G26130.1"/>
    <property type="gene ID" value="OGLUM04G26130"/>
</dbReference>
<dbReference type="InterPro" id="IPR044237">
    <property type="entry name" value="ATXR2-like"/>
</dbReference>
<proteinExistence type="predicted"/>
<evidence type="ECO:0000256" key="3">
    <source>
        <dbReference type="ARBA" id="ARBA00022833"/>
    </source>
</evidence>
<dbReference type="PROSITE" id="PS50280">
    <property type="entry name" value="SET"/>
    <property type="match status" value="1"/>
</dbReference>
<feature type="domain" description="SET" evidence="6">
    <location>
        <begin position="113"/>
        <end position="500"/>
    </location>
</feature>
<dbReference type="InterPro" id="IPR001214">
    <property type="entry name" value="SET_dom"/>
</dbReference>
<dbReference type="GO" id="GO:0040029">
    <property type="term" value="P:epigenetic regulation of gene expression"/>
    <property type="evidence" value="ECO:0007669"/>
    <property type="project" value="EnsemblPlants"/>
</dbReference>
<keyword evidence="1" id="KW-0479">Metal-binding</keyword>
<dbReference type="PANTHER" id="PTHR47436:SF1">
    <property type="entry name" value="SET DOMAIN-CONTAINING PROTEIN"/>
    <property type="match status" value="1"/>
</dbReference>
<evidence type="ECO:0000259" key="6">
    <source>
        <dbReference type="PROSITE" id="PS50280"/>
    </source>
</evidence>
<dbReference type="Gene3D" id="6.10.140.2220">
    <property type="match status" value="1"/>
</dbReference>
<dbReference type="SUPFAM" id="SSF144232">
    <property type="entry name" value="HIT/MYND zinc finger-like"/>
    <property type="match status" value="1"/>
</dbReference>
<dbReference type="InterPro" id="IPR002893">
    <property type="entry name" value="Znf_MYND"/>
</dbReference>
<dbReference type="Proteomes" id="UP000026961">
    <property type="component" value="Chromosome 4"/>
</dbReference>
<reference evidence="8" key="2">
    <citation type="submission" date="2018-05" db="EMBL/GenBank/DDBJ databases">
        <title>OgluRS3 (Oryza glumaepatula Reference Sequence Version 3).</title>
        <authorList>
            <person name="Zhang J."/>
            <person name="Kudrna D."/>
            <person name="Lee S."/>
            <person name="Talag J."/>
            <person name="Welchert J."/>
            <person name="Wing R.A."/>
        </authorList>
    </citation>
    <scope>NUCLEOTIDE SEQUENCE [LARGE SCALE GENOMIC DNA]</scope>
</reference>
<organism evidence="8">
    <name type="scientific">Oryza glumipatula</name>
    <dbReference type="NCBI Taxonomy" id="40148"/>
    <lineage>
        <taxon>Eukaryota</taxon>
        <taxon>Viridiplantae</taxon>
        <taxon>Streptophyta</taxon>
        <taxon>Embryophyta</taxon>
        <taxon>Tracheophyta</taxon>
        <taxon>Spermatophyta</taxon>
        <taxon>Magnoliopsida</taxon>
        <taxon>Liliopsida</taxon>
        <taxon>Poales</taxon>
        <taxon>Poaceae</taxon>
        <taxon>BOP clade</taxon>
        <taxon>Oryzoideae</taxon>
        <taxon>Oryzeae</taxon>
        <taxon>Oryzinae</taxon>
        <taxon>Oryza</taxon>
    </lineage>
</organism>
<dbReference type="AlphaFoldDB" id="A0A0D9ZR49"/>
<dbReference type="EnsemblPlants" id="OGLUM04G26130.1">
    <property type="protein sequence ID" value="OGLUM04G26130.1"/>
    <property type="gene ID" value="OGLUM04G26130"/>
</dbReference>
<dbReference type="PANTHER" id="PTHR47436">
    <property type="entry name" value="HISTONE-LYSINE N-METHYLTRANSFERASE ATXR2"/>
    <property type="match status" value="1"/>
</dbReference>
<evidence type="ECO:0008006" key="10">
    <source>
        <dbReference type="Google" id="ProtNLM"/>
    </source>
</evidence>
<feature type="region of interest" description="Disordered" evidence="5">
    <location>
        <begin position="197"/>
        <end position="217"/>
    </location>
</feature>
<evidence type="ECO:0000256" key="5">
    <source>
        <dbReference type="SAM" id="MobiDB-lite"/>
    </source>
</evidence>
<dbReference type="STRING" id="40148.A0A0D9ZR49"/>
<dbReference type="PROSITE" id="PS50865">
    <property type="entry name" value="ZF_MYND_2"/>
    <property type="match status" value="1"/>
</dbReference>
<feature type="region of interest" description="Disordered" evidence="5">
    <location>
        <begin position="30"/>
        <end position="75"/>
    </location>
</feature>
<sequence length="531" mass="59130">MAVSVFNTRRRTSLVSAFIARTRMFISTPLPQVRDKVSRTKPPKPHGGGGERRRKKQPQEAAARAGGGMGGSSASPCDLDREFAPQIAQLLATPPLQPAQEYYNGLIQSRKHDGIRVNFSSKHGKGVCANKEFAEGDLILKDQILVGAQHSLNKIDCAVCSYCFRFIGSIEFQIGRRLYWQSVGSSSDCTNRRHCHESDVGSSASSSGATKENSSTLPEEVLGSLITGDMSLPFTDHFSLPQVVPCRGCEEERYCSQSCADSDWETYHSLLCTGSKTEPSQRSALQKFIEHANGSNDIFLVAAKAITFTLLRYKKLKTQPEFQNNTDESNFSLLMEAWKPLSMGYKKRWWDSVALPEDVDSCDEDTFRQQIRDLALTIIIFCVSQSLQLLKDAIFDSDGLVVASPVEDYFIHIDDLPDDEKCNISQEEAEKVTRPFLDALGEDYAAPCEGTAFFPLQSCMNHSCCPNAKAYKRDEDTDGNAVIIALEPIKKDDEITISYIDEDVSYEERQAELADYGFICTCPRCQEEKPN</sequence>